<keyword evidence="2" id="KW-1185">Reference proteome</keyword>
<organism evidence="1 2">
    <name type="scientific">Scortum barcoo</name>
    <name type="common">barcoo grunter</name>
    <dbReference type="NCBI Taxonomy" id="214431"/>
    <lineage>
        <taxon>Eukaryota</taxon>
        <taxon>Metazoa</taxon>
        <taxon>Chordata</taxon>
        <taxon>Craniata</taxon>
        <taxon>Vertebrata</taxon>
        <taxon>Euteleostomi</taxon>
        <taxon>Actinopterygii</taxon>
        <taxon>Neopterygii</taxon>
        <taxon>Teleostei</taxon>
        <taxon>Neoteleostei</taxon>
        <taxon>Acanthomorphata</taxon>
        <taxon>Eupercaria</taxon>
        <taxon>Centrarchiformes</taxon>
        <taxon>Terapontoidei</taxon>
        <taxon>Terapontidae</taxon>
        <taxon>Scortum</taxon>
    </lineage>
</organism>
<accession>A0ACB8WXU4</accession>
<reference evidence="1" key="1">
    <citation type="submission" date="2022-04" db="EMBL/GenBank/DDBJ databases">
        <title>Jade perch genome.</title>
        <authorList>
            <person name="Chao B."/>
        </authorList>
    </citation>
    <scope>NUCLEOTIDE SEQUENCE</scope>
    <source>
        <strain evidence="1">CB-2022</strain>
    </source>
</reference>
<evidence type="ECO:0000313" key="1">
    <source>
        <dbReference type="EMBL" id="KAI3372647.1"/>
    </source>
</evidence>
<evidence type="ECO:0000313" key="2">
    <source>
        <dbReference type="Proteomes" id="UP000831701"/>
    </source>
</evidence>
<sequence length="1016" mass="115326">MSCKELPQQHVCKEEEVLTDQQLCIQEGNSSLHQEDSEPPQIKEEQEELSTSQEEEQLVLREVTETFMLTPTDEESDQNEDQTLNLNTDKTIIAAEKESVVNNPVKCSVVSEAKHDHQLLSHNSNVKCATCGKDFKYKSRLNIYARMHAELPQQHVCKEEEVLTDQQLCIQERNFSLHQEDSVPPQIKEEQEELCTSQEGEQLVLKQETETSMLTPAVEESHCSEPQPRRDHQLLSQNSHVAESQDQKGGERGESGSTRDADPEASKCFLTRIRAHTGMDVKSIQEIQRVELPELDFERLMVVVEDLASVVGVTKKEDLTYAEKDNTQHHLTPIQCHKVIKSSRELNDIGNNGNPKKQTWALSSLDTLLTDGHVRTPPRKRPHYPGPSLIKVKDSWISQLEIPWDKMPASLLQAMSRGERANAADRRVMTLMGIDICERLGEALQIEGKRIINFFQKRSQNRDIQGLLREIQSNTTAMQHNRTAIGAVFLMMKHFLEKEDSIFILVDTFATPMSIQKDMTLPATPRLIMLGNSYLTATKWMVSIEGQVAFVLEEHLSFADALSVFFGCFYVFNMEYQEPACATLEFIQRFFVRINPQEGTKCTAKTGVSRKTGEIVKRKIAVINNRVSSFLRQLTSSSKLPKQHVCTEEEVLTDQQLCIQEGNSSLDKEDSEPPQIKEEQEELCTSQEGEQLVLKTDTFMLTPTDEESDHSEPEPKSDHQLLSRNSRVAESQDPKGKLPQQHVCKEEEVLTDQQLCIQERNSSLDQEDSVPPQIKEEQEELCISQEGEQLVLKQETETFMLTPTDEESHCNEAQNLNFGTGETHSAAEEKPVSYFSVKWSLVSQPKADHQFLSYNSHVAESKDQKGGKRGDSGSTRHAESKPWKSNPKSRRHRNNGRTSTLSEIHCNTHVGKKSFKCDTCGKTFNCQSKLNVHLRIHTGEKPYSCSTCGKRFNQKSSLNTHMKLHTGEKPHSCNTCGRRFTQKSALNTHLKIHARVMPRPCKTGEQSFVDTQHSKK</sequence>
<gene>
    <name evidence="1" type="ORF">L3Q82_023120</name>
</gene>
<proteinExistence type="predicted"/>
<protein>
    <submittedName>
        <fullName evidence="1">Uncharacterized protein</fullName>
    </submittedName>
</protein>
<comment type="caution">
    <text evidence="1">The sequence shown here is derived from an EMBL/GenBank/DDBJ whole genome shotgun (WGS) entry which is preliminary data.</text>
</comment>
<dbReference type="EMBL" id="CM041535">
    <property type="protein sequence ID" value="KAI3372647.1"/>
    <property type="molecule type" value="Genomic_DNA"/>
</dbReference>
<dbReference type="Proteomes" id="UP000831701">
    <property type="component" value="Chromosome 5"/>
</dbReference>
<name>A0ACB8WXU4_9TELE</name>